<dbReference type="InterPro" id="IPR038980">
    <property type="entry name" value="ATM_plant"/>
</dbReference>
<evidence type="ECO:0000313" key="2">
    <source>
        <dbReference type="Proteomes" id="UP001381693"/>
    </source>
</evidence>
<dbReference type="AlphaFoldDB" id="A0AAN9AG03"/>
<comment type="caution">
    <text evidence="1">The sequence shown here is derived from an EMBL/GenBank/DDBJ whole genome shotgun (WGS) entry which is preliminary data.</text>
</comment>
<dbReference type="GO" id="GO:0004674">
    <property type="term" value="F:protein serine/threonine kinase activity"/>
    <property type="evidence" value="ECO:0007669"/>
    <property type="project" value="InterPro"/>
</dbReference>
<dbReference type="Proteomes" id="UP001381693">
    <property type="component" value="Unassembled WGS sequence"/>
</dbReference>
<protein>
    <submittedName>
        <fullName evidence="1">Uncharacterized protein</fullName>
    </submittedName>
</protein>
<proteinExistence type="predicted"/>
<evidence type="ECO:0000313" key="1">
    <source>
        <dbReference type="EMBL" id="KAK7085687.1"/>
    </source>
</evidence>
<organism evidence="1 2">
    <name type="scientific">Halocaridina rubra</name>
    <name type="common">Hawaiian red shrimp</name>
    <dbReference type="NCBI Taxonomy" id="373956"/>
    <lineage>
        <taxon>Eukaryota</taxon>
        <taxon>Metazoa</taxon>
        <taxon>Ecdysozoa</taxon>
        <taxon>Arthropoda</taxon>
        <taxon>Crustacea</taxon>
        <taxon>Multicrustacea</taxon>
        <taxon>Malacostraca</taxon>
        <taxon>Eumalacostraca</taxon>
        <taxon>Eucarida</taxon>
        <taxon>Decapoda</taxon>
        <taxon>Pleocyemata</taxon>
        <taxon>Caridea</taxon>
        <taxon>Atyoidea</taxon>
        <taxon>Atyidae</taxon>
        <taxon>Halocaridina</taxon>
    </lineage>
</organism>
<feature type="non-terminal residue" evidence="1">
    <location>
        <position position="449"/>
    </location>
</feature>
<sequence length="449" mass="51571">MANEWQTEVCRVGEETLESILSFWESVPSDLQNNLLEYLHLQILIHHPQRDGAFLEGSTYVHNNENWQRGLYHLYQLITQYVQMISSGKKFAMRVPSDDHQMIPHVLVQLAARLCHKIFQDSSACGVVDITQFNIPSTSTQGGRSNKRRKIEIGLEYLVTMLREDGSSPNAIVWYQILHELLVSHRSFFSRDRCGLMLDLFTYILSTCTVISVQHHILRCLEALAHQYNIVYPECNTKEDLRYGKWLAVWDITLRLISGKQCSRIGLKLVRTLVHLSLVIPDTSIFKLFYQGMNFDEEALATLKLLLCTVPLPSTFRIDSVVFSRSQHSDSRKSLLQAVLPSNPEGPLTSLESPYLLGQVLLILRHRDSRHSLDEIQLALNCEVSNFDESLYPLQKLEELLIFSSIASNIPKHQHLYTKECKTLAAKELRILPIIQEEIVDWVSCITQQ</sequence>
<accession>A0AAN9AG03</accession>
<keyword evidence="2" id="KW-1185">Reference proteome</keyword>
<dbReference type="PANTHER" id="PTHR37079">
    <property type="entry name" value="SERINE/THREONINE-PROTEIN KINASE ATM"/>
    <property type="match status" value="1"/>
</dbReference>
<name>A0AAN9AG03_HALRR</name>
<reference evidence="1 2" key="1">
    <citation type="submission" date="2023-11" db="EMBL/GenBank/DDBJ databases">
        <title>Halocaridina rubra genome assembly.</title>
        <authorList>
            <person name="Smith C."/>
        </authorList>
    </citation>
    <scope>NUCLEOTIDE SEQUENCE [LARGE SCALE GENOMIC DNA]</scope>
    <source>
        <strain evidence="1">EP-1</strain>
        <tissue evidence="1">Whole</tissue>
    </source>
</reference>
<dbReference type="PANTHER" id="PTHR37079:SF4">
    <property type="entry name" value="SERINE_THREONINE-PROTEIN KINASE ATM"/>
    <property type="match status" value="1"/>
</dbReference>
<gene>
    <name evidence="1" type="ORF">SK128_028562</name>
</gene>
<dbReference type="EMBL" id="JAXCGZ010000668">
    <property type="protein sequence ID" value="KAK7085687.1"/>
    <property type="molecule type" value="Genomic_DNA"/>
</dbReference>
<dbReference type="GO" id="GO:0006974">
    <property type="term" value="P:DNA damage response"/>
    <property type="evidence" value="ECO:0007669"/>
    <property type="project" value="InterPro"/>
</dbReference>